<protein>
    <submittedName>
        <fullName evidence="1">Chlorophyllase</fullName>
    </submittedName>
</protein>
<dbReference type="Gene3D" id="3.40.50.1820">
    <property type="entry name" value="alpha/beta hydrolase"/>
    <property type="match status" value="1"/>
</dbReference>
<dbReference type="SUPFAM" id="SSF53474">
    <property type="entry name" value="alpha/beta-Hydrolases"/>
    <property type="match status" value="1"/>
</dbReference>
<organism evidence="1 2">
    <name type="scientific">Actinomadura soli</name>
    <dbReference type="NCBI Taxonomy" id="2508997"/>
    <lineage>
        <taxon>Bacteria</taxon>
        <taxon>Bacillati</taxon>
        <taxon>Actinomycetota</taxon>
        <taxon>Actinomycetes</taxon>
        <taxon>Streptosporangiales</taxon>
        <taxon>Thermomonosporaceae</taxon>
        <taxon>Actinomadura</taxon>
    </lineage>
</organism>
<evidence type="ECO:0000313" key="1">
    <source>
        <dbReference type="EMBL" id="TMQ95305.1"/>
    </source>
</evidence>
<evidence type="ECO:0000313" key="2">
    <source>
        <dbReference type="Proteomes" id="UP000309174"/>
    </source>
</evidence>
<accession>A0A5C4J7Z9</accession>
<feature type="non-terminal residue" evidence="1">
    <location>
        <position position="92"/>
    </location>
</feature>
<gene>
    <name evidence="1" type="ORF">ETD83_22520</name>
</gene>
<proteinExistence type="predicted"/>
<keyword evidence="2" id="KW-1185">Reference proteome</keyword>
<comment type="caution">
    <text evidence="1">The sequence shown here is derived from an EMBL/GenBank/DDBJ whole genome shotgun (WGS) entry which is preliminary data.</text>
</comment>
<dbReference type="Pfam" id="PF03403">
    <property type="entry name" value="PAF-AH_p_II"/>
    <property type="match status" value="1"/>
</dbReference>
<dbReference type="InterPro" id="IPR029058">
    <property type="entry name" value="AB_hydrolase_fold"/>
</dbReference>
<sequence>MTTSATAATAITDGLAAAPIVSVKPIVLPAPERGEDLHVRVSAPVTGRDLPIVVFAHGFGSNLDGYAPLTDYWAAHGFVVIQATHLDSRRLN</sequence>
<dbReference type="AlphaFoldDB" id="A0A5C4J7Z9"/>
<dbReference type="Proteomes" id="UP000309174">
    <property type="component" value="Unassembled WGS sequence"/>
</dbReference>
<dbReference type="EMBL" id="VCKW01000119">
    <property type="protein sequence ID" value="TMQ95305.1"/>
    <property type="molecule type" value="Genomic_DNA"/>
</dbReference>
<name>A0A5C4J7Z9_9ACTN</name>
<reference evidence="1 2" key="1">
    <citation type="submission" date="2019-05" db="EMBL/GenBank/DDBJ databases">
        <title>Draft genome sequence of Actinomadura sp. 14C53.</title>
        <authorList>
            <person name="Saricaoglu S."/>
            <person name="Isik K."/>
        </authorList>
    </citation>
    <scope>NUCLEOTIDE SEQUENCE [LARGE SCALE GENOMIC DNA]</scope>
    <source>
        <strain evidence="1 2">14C53</strain>
    </source>
</reference>